<proteinExistence type="predicted"/>
<keyword evidence="6" id="KW-1185">Reference proteome</keyword>
<comment type="caution">
    <text evidence="5">The sequence shown here is derived from an EMBL/GenBank/DDBJ whole genome shotgun (WGS) entry which is preliminary data.</text>
</comment>
<dbReference type="SMART" id="SM00420">
    <property type="entry name" value="HTH_DEOR"/>
    <property type="match status" value="1"/>
</dbReference>
<keyword evidence="3" id="KW-0804">Transcription</keyword>
<dbReference type="SUPFAM" id="SSF46785">
    <property type="entry name" value="Winged helix' DNA-binding domain"/>
    <property type="match status" value="1"/>
</dbReference>
<dbReference type="PROSITE" id="PS51000">
    <property type="entry name" value="HTH_DEOR_2"/>
    <property type="match status" value="1"/>
</dbReference>
<accession>A0A941DVN8</accession>
<dbReference type="GO" id="GO:0003700">
    <property type="term" value="F:DNA-binding transcription factor activity"/>
    <property type="evidence" value="ECO:0007669"/>
    <property type="project" value="InterPro"/>
</dbReference>
<dbReference type="EMBL" id="JAGSOT010000006">
    <property type="protein sequence ID" value="MBR7795073.1"/>
    <property type="molecule type" value="Genomic_DNA"/>
</dbReference>
<dbReference type="PRINTS" id="PR00037">
    <property type="entry name" value="HTHLACR"/>
</dbReference>
<dbReference type="InterPro" id="IPR018356">
    <property type="entry name" value="Tscrpt_reg_HTH_DeoR_CS"/>
</dbReference>
<dbReference type="PANTHER" id="PTHR41247:SF1">
    <property type="entry name" value="HTH-TYPE TRANSCRIPTIONAL REPRESSOR YCNK"/>
    <property type="match status" value="1"/>
</dbReference>
<keyword evidence="2" id="KW-0238">DNA-binding</keyword>
<dbReference type="Gene3D" id="1.10.10.10">
    <property type="entry name" value="Winged helix-like DNA-binding domain superfamily/Winged helix DNA-binding domain"/>
    <property type="match status" value="1"/>
</dbReference>
<protein>
    <submittedName>
        <fullName evidence="5">DeoR family transcriptional regulator</fullName>
    </submittedName>
</protein>
<dbReference type="InterPro" id="IPR036390">
    <property type="entry name" value="WH_DNA-bd_sf"/>
</dbReference>
<sequence length="195" mass="22080">MLPLERQNRIKKLIYEKKNLKIAELSKTFGVSEMTIHRDVKGLLDQGIVKKTFGGISLVHTEHQETNTSHDACVFCSRKNNDRLAYRLILSNDKIEMACCAHCGLLRHQQLGDKVIQAICPDFFRQTTISAPSAWFVMDTTLHMGCCQPQVLTFEWKEHAEKFVKGFGGEVYAFQAAKKALFEKMNGNTTCGGKH</sequence>
<dbReference type="InterPro" id="IPR036388">
    <property type="entry name" value="WH-like_DNA-bd_sf"/>
</dbReference>
<dbReference type="PANTHER" id="PTHR41247">
    <property type="entry name" value="HTH-TYPE TRANSCRIPTIONAL REPRESSOR YCNK"/>
    <property type="match status" value="1"/>
</dbReference>
<dbReference type="Pfam" id="PF05573">
    <property type="entry name" value="NosL"/>
    <property type="match status" value="1"/>
</dbReference>
<dbReference type="RefSeq" id="WP_026682188.1">
    <property type="nucleotide sequence ID" value="NZ_CP115959.1"/>
</dbReference>
<evidence type="ECO:0000256" key="3">
    <source>
        <dbReference type="ARBA" id="ARBA00023163"/>
    </source>
</evidence>
<dbReference type="Proteomes" id="UP000675284">
    <property type="component" value="Unassembled WGS sequence"/>
</dbReference>
<dbReference type="GO" id="GO:0003677">
    <property type="term" value="F:DNA binding"/>
    <property type="evidence" value="ECO:0007669"/>
    <property type="project" value="UniProtKB-KW"/>
</dbReference>
<dbReference type="Pfam" id="PF08220">
    <property type="entry name" value="HTH_DeoR"/>
    <property type="match status" value="1"/>
</dbReference>
<organism evidence="5 6">
    <name type="scientific">Virgibacillus salarius</name>
    <dbReference type="NCBI Taxonomy" id="447199"/>
    <lineage>
        <taxon>Bacteria</taxon>
        <taxon>Bacillati</taxon>
        <taxon>Bacillota</taxon>
        <taxon>Bacilli</taxon>
        <taxon>Bacillales</taxon>
        <taxon>Bacillaceae</taxon>
        <taxon>Virgibacillus</taxon>
    </lineage>
</organism>
<evidence type="ECO:0000313" key="5">
    <source>
        <dbReference type="EMBL" id="MBR7795073.1"/>
    </source>
</evidence>
<evidence type="ECO:0000313" key="6">
    <source>
        <dbReference type="Proteomes" id="UP000675284"/>
    </source>
</evidence>
<gene>
    <name evidence="5" type="ORF">KCX74_03340</name>
</gene>
<dbReference type="PROSITE" id="PS00894">
    <property type="entry name" value="HTH_DEOR_1"/>
    <property type="match status" value="1"/>
</dbReference>
<reference evidence="5" key="1">
    <citation type="submission" date="2021-04" db="EMBL/GenBank/DDBJ databases">
        <title>Isolation and polyphasic classification of algal microorganism.</title>
        <authorList>
            <person name="Wang S."/>
        </authorList>
    </citation>
    <scope>NUCLEOTIDE SEQUENCE</scope>
    <source>
        <strain evidence="5">720a</strain>
    </source>
</reference>
<evidence type="ECO:0000256" key="1">
    <source>
        <dbReference type="ARBA" id="ARBA00023015"/>
    </source>
</evidence>
<evidence type="ECO:0000256" key="2">
    <source>
        <dbReference type="ARBA" id="ARBA00023125"/>
    </source>
</evidence>
<dbReference type="InterPro" id="IPR001034">
    <property type="entry name" value="DeoR_HTH"/>
</dbReference>
<evidence type="ECO:0000259" key="4">
    <source>
        <dbReference type="PROSITE" id="PS51000"/>
    </source>
</evidence>
<feature type="domain" description="HTH deoR-type" evidence="4">
    <location>
        <begin position="3"/>
        <end position="58"/>
    </location>
</feature>
<dbReference type="InterPro" id="IPR008719">
    <property type="entry name" value="N2O_reductase_NosL"/>
</dbReference>
<dbReference type="Gene3D" id="3.30.70.2050">
    <property type="match status" value="1"/>
</dbReference>
<name>A0A941DVN8_9BACI</name>
<dbReference type="SUPFAM" id="SSF160387">
    <property type="entry name" value="NosL/MerB-like"/>
    <property type="match status" value="1"/>
</dbReference>
<dbReference type="AlphaFoldDB" id="A0A941DVN8"/>
<keyword evidence="1" id="KW-0805">Transcription regulation</keyword>